<gene>
    <name evidence="1" type="ORF">K05K4_51430</name>
</gene>
<dbReference type="EMBL" id="CP017904">
    <property type="protein sequence ID" value="ARP21845.1"/>
    <property type="molecule type" value="Genomic_DNA"/>
</dbReference>
<evidence type="ECO:0000313" key="1">
    <source>
        <dbReference type="EMBL" id="ARP21845.1"/>
    </source>
</evidence>
<accession>A0A1W6UFN1</accession>
<dbReference type="AlphaFoldDB" id="A0A1W6UFN1"/>
<protein>
    <submittedName>
        <fullName evidence="1">Uncharacterized protein</fullName>
    </submittedName>
</protein>
<keyword evidence="1" id="KW-0614">Plasmid</keyword>
<reference evidence="1" key="1">
    <citation type="submission" date="2016-10" db="EMBL/GenBank/DDBJ databases">
        <title>The High Quality Genome of Vibrio alginolyticus K01M1.</title>
        <authorList>
            <person name="Wendling C."/>
            <person name="Chibani C.M."/>
            <person name="Hertel R."/>
            <person name="Sproer C."/>
            <person name="Bunk B."/>
            <person name="Overmann J."/>
            <person name="Roth O."/>
            <person name="Liesegang H."/>
        </authorList>
    </citation>
    <scope>NUCLEOTIDE SEQUENCE</scope>
    <source>
        <strain evidence="1">K05K4</strain>
        <plasmid evidence="1">pL289</plasmid>
    </source>
</reference>
<proteinExistence type="predicted"/>
<name>A0A1W6UFN1_VIBAL</name>
<dbReference type="RefSeq" id="WP_025767502.1">
    <property type="nucleotide sequence ID" value="NZ_CP017893.1"/>
</dbReference>
<sequence length="333" mass="38155">MFTDIHFLDKERNNLNEAINAKDEAGWLEAAKDAPLDKKVETLCMGNVAYFSMPKAAFTTLKEIFNEEEISHWFKAIPFIAQHWSLAVAAEKIVELADDKQIYQFMKWLLGESKNHLLFVALYHQVDQNFDWSGFSSEDLEGIYKNSNRWGASATHCLERQGVRVSPDFQHLSWYSKVTLDHDFSNCQIADEVIAMCLKENRCLYQAMPILNHRHHYHFVIARALVLGVLPYGQSLDKMKAIIPDEEIEDIVIEDSAISFPTKSHLASSFRTIVENELLLTIIDDDSNPNNSILSVVSDNQDTDDEFDFEIFDTISIDNVELRSNIQPMDAND</sequence>
<geneLocation type="plasmid" evidence="1">
    <name>pL289</name>
</geneLocation>
<organism evidence="1">
    <name type="scientific">Vibrio alginolyticus</name>
    <dbReference type="NCBI Taxonomy" id="663"/>
    <lineage>
        <taxon>Bacteria</taxon>
        <taxon>Pseudomonadati</taxon>
        <taxon>Pseudomonadota</taxon>
        <taxon>Gammaproteobacteria</taxon>
        <taxon>Vibrionales</taxon>
        <taxon>Vibrionaceae</taxon>
        <taxon>Vibrio</taxon>
    </lineage>
</organism>